<dbReference type="Proteomes" id="UP000297031">
    <property type="component" value="Plasmid pTAA-4-1"/>
</dbReference>
<keyword evidence="2" id="KW-1185">Reference proteome</keyword>
<name>A0A4P7VS16_9BACT</name>
<keyword evidence="1" id="KW-0614">Plasmid</keyword>
<dbReference type="KEGG" id="mgod:E7746_14610"/>
<sequence>MKKALIIDTGEVIRVVEVIKTTNNGTIFRDVATGKTYYDREIQIFDDSGVMEFVEMWLPNYYHSDMIGWIDDLHCALDNECDDEKLARIEEAWGTDPKGWLYELINLESAAYRHALERFYELQYPGIKS</sequence>
<protein>
    <submittedName>
        <fullName evidence="1">Uncharacterized protein</fullName>
    </submittedName>
</protein>
<accession>A0A4P7VS16</accession>
<reference evidence="1 2" key="1">
    <citation type="submission" date="2019-02" db="EMBL/GenBank/DDBJ databases">
        <title>Isolation and identification of novel species under the genus Muribaculum.</title>
        <authorList>
            <person name="Miyake S."/>
            <person name="Ding Y."/>
            <person name="Low A."/>
            <person name="Soh M."/>
            <person name="Seedorf H."/>
        </authorList>
    </citation>
    <scope>NUCLEOTIDE SEQUENCE [LARGE SCALE GENOMIC DNA]</scope>
    <source>
        <strain evidence="1 2">TLL-A4</strain>
        <plasmid evidence="2">ptaa-4-1</plasmid>
    </source>
</reference>
<organism evidence="1 2">
    <name type="scientific">Muribaculum gordoncarteri</name>
    <dbReference type="NCBI Taxonomy" id="2530390"/>
    <lineage>
        <taxon>Bacteria</taxon>
        <taxon>Pseudomonadati</taxon>
        <taxon>Bacteroidota</taxon>
        <taxon>Bacteroidia</taxon>
        <taxon>Bacteroidales</taxon>
        <taxon>Muribaculaceae</taxon>
        <taxon>Muribaculum</taxon>
    </lineage>
</organism>
<gene>
    <name evidence="1" type="ORF">E7746_14610</name>
</gene>
<dbReference type="GeneID" id="82151193"/>
<dbReference type="EMBL" id="CP039394">
    <property type="protein sequence ID" value="QCD37169.1"/>
    <property type="molecule type" value="Genomic_DNA"/>
</dbReference>
<evidence type="ECO:0000313" key="2">
    <source>
        <dbReference type="Proteomes" id="UP000297031"/>
    </source>
</evidence>
<geneLocation type="plasmid" evidence="2">
    <name>ptaa-4-1</name>
</geneLocation>
<evidence type="ECO:0000313" key="1">
    <source>
        <dbReference type="EMBL" id="QCD37169.1"/>
    </source>
</evidence>
<dbReference type="RefSeq" id="WP_135472884.1">
    <property type="nucleotide sequence ID" value="NZ_CP039394.1"/>
</dbReference>
<dbReference type="OrthoDB" id="9908018at2"/>
<proteinExistence type="predicted"/>
<dbReference type="AlphaFoldDB" id="A0A4P7VS16"/>